<feature type="transmembrane region" description="Helical" evidence="1">
    <location>
        <begin position="132"/>
        <end position="161"/>
    </location>
</feature>
<sequence length="256" mass="27133">MSALATASLVEAKLHALATANLVEALLESVLYGVYCVLCITVLYLFRSRERRPAVWVSMGLVIQFFTITGHWIGTLYATLFAFGHLGGGTAAAAFYDNLSSPWISAYRMISWKILGITRAVNRLSERINGGVPLMSVVAIIAESAALHMAISIGALVTYHVGFVGRVVFKGISPVVIGISTILIYARIGLGWAHGSDADGAASNPTSISFVTPEGALELASCCDTVANISPVWRLTGSSDTGTAVISRCNETSIYV</sequence>
<feature type="transmembrane region" description="Helical" evidence="1">
    <location>
        <begin position="167"/>
        <end position="186"/>
    </location>
</feature>
<keyword evidence="1" id="KW-1133">Transmembrane helix</keyword>
<keyword evidence="1" id="KW-0812">Transmembrane</keyword>
<comment type="caution">
    <text evidence="2">The sequence shown here is derived from an EMBL/GenBank/DDBJ whole genome shotgun (WGS) entry which is preliminary data.</text>
</comment>
<dbReference type="EMBL" id="JARJCW010000035">
    <property type="protein sequence ID" value="KAJ7207846.1"/>
    <property type="molecule type" value="Genomic_DNA"/>
</dbReference>
<accession>A0AAD6VAZ2</accession>
<gene>
    <name evidence="2" type="ORF">GGX14DRAFT_567148</name>
</gene>
<protein>
    <submittedName>
        <fullName evidence="2">Uncharacterized protein</fullName>
    </submittedName>
</protein>
<organism evidence="2 3">
    <name type="scientific">Mycena pura</name>
    <dbReference type="NCBI Taxonomy" id="153505"/>
    <lineage>
        <taxon>Eukaryota</taxon>
        <taxon>Fungi</taxon>
        <taxon>Dikarya</taxon>
        <taxon>Basidiomycota</taxon>
        <taxon>Agaricomycotina</taxon>
        <taxon>Agaricomycetes</taxon>
        <taxon>Agaricomycetidae</taxon>
        <taxon>Agaricales</taxon>
        <taxon>Marasmiineae</taxon>
        <taxon>Mycenaceae</taxon>
        <taxon>Mycena</taxon>
    </lineage>
</organism>
<proteinExistence type="predicted"/>
<dbReference type="AlphaFoldDB" id="A0AAD6VAZ2"/>
<evidence type="ECO:0000313" key="3">
    <source>
        <dbReference type="Proteomes" id="UP001219525"/>
    </source>
</evidence>
<feature type="transmembrane region" description="Helical" evidence="1">
    <location>
        <begin position="53"/>
        <end position="74"/>
    </location>
</feature>
<evidence type="ECO:0000313" key="2">
    <source>
        <dbReference type="EMBL" id="KAJ7207846.1"/>
    </source>
</evidence>
<feature type="transmembrane region" description="Helical" evidence="1">
    <location>
        <begin position="26"/>
        <end position="46"/>
    </location>
</feature>
<name>A0AAD6VAZ2_9AGAR</name>
<reference evidence="2" key="1">
    <citation type="submission" date="2023-03" db="EMBL/GenBank/DDBJ databases">
        <title>Massive genome expansion in bonnet fungi (Mycena s.s.) driven by repeated elements and novel gene families across ecological guilds.</title>
        <authorList>
            <consortium name="Lawrence Berkeley National Laboratory"/>
            <person name="Harder C.B."/>
            <person name="Miyauchi S."/>
            <person name="Viragh M."/>
            <person name="Kuo A."/>
            <person name="Thoen E."/>
            <person name="Andreopoulos B."/>
            <person name="Lu D."/>
            <person name="Skrede I."/>
            <person name="Drula E."/>
            <person name="Henrissat B."/>
            <person name="Morin E."/>
            <person name="Kohler A."/>
            <person name="Barry K."/>
            <person name="LaButti K."/>
            <person name="Morin E."/>
            <person name="Salamov A."/>
            <person name="Lipzen A."/>
            <person name="Mereny Z."/>
            <person name="Hegedus B."/>
            <person name="Baldrian P."/>
            <person name="Stursova M."/>
            <person name="Weitz H."/>
            <person name="Taylor A."/>
            <person name="Grigoriev I.V."/>
            <person name="Nagy L.G."/>
            <person name="Martin F."/>
            <person name="Kauserud H."/>
        </authorList>
    </citation>
    <scope>NUCLEOTIDE SEQUENCE</scope>
    <source>
        <strain evidence="2">9144</strain>
    </source>
</reference>
<dbReference type="Proteomes" id="UP001219525">
    <property type="component" value="Unassembled WGS sequence"/>
</dbReference>
<keyword evidence="3" id="KW-1185">Reference proteome</keyword>
<keyword evidence="1" id="KW-0472">Membrane</keyword>
<evidence type="ECO:0000256" key="1">
    <source>
        <dbReference type="SAM" id="Phobius"/>
    </source>
</evidence>